<proteinExistence type="predicted"/>
<dbReference type="AlphaFoldDB" id="A0A8K0KB39"/>
<dbReference type="Proteomes" id="UP000792457">
    <property type="component" value="Unassembled WGS sequence"/>
</dbReference>
<gene>
    <name evidence="3" type="ORF">J437_LFUL002938</name>
</gene>
<evidence type="ECO:0000256" key="1">
    <source>
        <dbReference type="SAM" id="MobiDB-lite"/>
    </source>
</evidence>
<dbReference type="PANTHER" id="PTHR24359">
    <property type="entry name" value="SERINE/THREONINE-PROTEIN KINASE SBK1"/>
    <property type="match status" value="1"/>
</dbReference>
<protein>
    <recommendedName>
        <fullName evidence="2">Protein kinase domain-containing protein</fullName>
    </recommendedName>
</protein>
<evidence type="ECO:0000313" key="4">
    <source>
        <dbReference type="Proteomes" id="UP000792457"/>
    </source>
</evidence>
<dbReference type="InterPro" id="IPR000719">
    <property type="entry name" value="Prot_kinase_dom"/>
</dbReference>
<organism evidence="3 4">
    <name type="scientific">Ladona fulva</name>
    <name type="common">Scarce chaser dragonfly</name>
    <name type="synonym">Libellula fulva</name>
    <dbReference type="NCBI Taxonomy" id="123851"/>
    <lineage>
        <taxon>Eukaryota</taxon>
        <taxon>Metazoa</taxon>
        <taxon>Ecdysozoa</taxon>
        <taxon>Arthropoda</taxon>
        <taxon>Hexapoda</taxon>
        <taxon>Insecta</taxon>
        <taxon>Pterygota</taxon>
        <taxon>Palaeoptera</taxon>
        <taxon>Odonata</taxon>
        <taxon>Epiprocta</taxon>
        <taxon>Anisoptera</taxon>
        <taxon>Libelluloidea</taxon>
        <taxon>Libellulidae</taxon>
        <taxon>Ladona</taxon>
    </lineage>
</organism>
<reference evidence="3" key="1">
    <citation type="submission" date="2013-04" db="EMBL/GenBank/DDBJ databases">
        <authorList>
            <person name="Qu J."/>
            <person name="Murali S.C."/>
            <person name="Bandaranaike D."/>
            <person name="Bellair M."/>
            <person name="Blankenburg K."/>
            <person name="Chao H."/>
            <person name="Dinh H."/>
            <person name="Doddapaneni H."/>
            <person name="Downs B."/>
            <person name="Dugan-Rocha S."/>
            <person name="Elkadiri S."/>
            <person name="Gnanaolivu R.D."/>
            <person name="Hernandez B."/>
            <person name="Javaid M."/>
            <person name="Jayaseelan J.C."/>
            <person name="Lee S."/>
            <person name="Li M."/>
            <person name="Ming W."/>
            <person name="Munidasa M."/>
            <person name="Muniz J."/>
            <person name="Nguyen L."/>
            <person name="Ongeri F."/>
            <person name="Osuji N."/>
            <person name="Pu L.-L."/>
            <person name="Puazo M."/>
            <person name="Qu C."/>
            <person name="Quiroz J."/>
            <person name="Raj R."/>
            <person name="Weissenberger G."/>
            <person name="Xin Y."/>
            <person name="Zou X."/>
            <person name="Han Y."/>
            <person name="Richards S."/>
            <person name="Worley K."/>
            <person name="Muzny D."/>
            <person name="Gibbs R."/>
        </authorList>
    </citation>
    <scope>NUCLEOTIDE SEQUENCE</scope>
    <source>
        <strain evidence="3">Sampled in the wild</strain>
    </source>
</reference>
<evidence type="ECO:0000259" key="2">
    <source>
        <dbReference type="PROSITE" id="PS50011"/>
    </source>
</evidence>
<dbReference type="OrthoDB" id="6513151at2759"/>
<feature type="compositionally biased region" description="Low complexity" evidence="1">
    <location>
        <begin position="15"/>
        <end position="28"/>
    </location>
</feature>
<reference evidence="3" key="2">
    <citation type="submission" date="2017-10" db="EMBL/GenBank/DDBJ databases">
        <title>Ladona fulva Genome sequencing and assembly.</title>
        <authorList>
            <person name="Murali S."/>
            <person name="Richards S."/>
            <person name="Bandaranaike D."/>
            <person name="Bellair M."/>
            <person name="Blankenburg K."/>
            <person name="Chao H."/>
            <person name="Dinh H."/>
            <person name="Doddapaneni H."/>
            <person name="Dugan-Rocha S."/>
            <person name="Elkadiri S."/>
            <person name="Gnanaolivu R."/>
            <person name="Hernandez B."/>
            <person name="Skinner E."/>
            <person name="Javaid M."/>
            <person name="Lee S."/>
            <person name="Li M."/>
            <person name="Ming W."/>
            <person name="Munidasa M."/>
            <person name="Muniz J."/>
            <person name="Nguyen L."/>
            <person name="Hughes D."/>
            <person name="Osuji N."/>
            <person name="Pu L.-L."/>
            <person name="Puazo M."/>
            <person name="Qu C."/>
            <person name="Quiroz J."/>
            <person name="Raj R."/>
            <person name="Weissenberger G."/>
            <person name="Xin Y."/>
            <person name="Zou X."/>
            <person name="Han Y."/>
            <person name="Worley K."/>
            <person name="Muzny D."/>
            <person name="Gibbs R."/>
        </authorList>
    </citation>
    <scope>NUCLEOTIDE SEQUENCE</scope>
    <source>
        <strain evidence="3">Sampled in the wild</strain>
    </source>
</reference>
<dbReference type="InterPro" id="IPR011009">
    <property type="entry name" value="Kinase-like_dom_sf"/>
</dbReference>
<evidence type="ECO:0000313" key="3">
    <source>
        <dbReference type="EMBL" id="KAG8230906.1"/>
    </source>
</evidence>
<dbReference type="SUPFAM" id="SSF56112">
    <property type="entry name" value="Protein kinase-like (PK-like)"/>
    <property type="match status" value="1"/>
</dbReference>
<keyword evidence="4" id="KW-1185">Reference proteome</keyword>
<feature type="region of interest" description="Disordered" evidence="1">
    <location>
        <begin position="143"/>
        <end position="162"/>
    </location>
</feature>
<sequence>MEQGRRRRKKPGEWGVSTRRFTTSTGSGTLTWRSDDAEAYPERLYTREKVRSFISSSPHIETTDRSVITFDLVEVATVAPTAWTAERRARCPFDGRLFRAERGQLPDSLDFGSRKVDLFMSYEILQVLDAGWFGQVLLAEPKGGKGPPGSRRRRESNSVSDGGGGCEVRFIDCLQKDGNFHLLLIQMSHFLEGRTDANVYDSKRGSQNLLCVPSAKAKDFGLNINIRGPPFETATLYVFPLEAAPLGDLASHLSDRGVGGGERPTKAVARQLASALAYLRQRASLVHRDVRPQRVLLFASDCSRVKLSGFGEARPAGSLVKRRRGKEWPPYAPPEVVAATTTNRYSSYYDDMSESASVYFGEEDNMSIYGDSLITSTYDEGALPYQAHPAQDAWMLAITLLVCLTGCLPWTRASSDDPRYARYLRWRTGTARRMSALVLGGRGGPPTKAFRLLSARAQRMFRRLLDPRPEKRPPVEEVVRYIDERWLTRAALGESKDGEGEVEDDSDLCPSLYSFHSSQEEKNKILRTLTEFGVETTVDRSAKKDRIRQWVQASGAIIEEDEDAEDNSSNEADDGSDRSEVSVKHFPKENGKEVSSISKTANKRTPNGTEALGSLTTESASH</sequence>
<feature type="compositionally biased region" description="Basic and acidic residues" evidence="1">
    <location>
        <begin position="575"/>
        <end position="592"/>
    </location>
</feature>
<feature type="region of interest" description="Disordered" evidence="1">
    <location>
        <begin position="1"/>
        <end position="28"/>
    </location>
</feature>
<dbReference type="Pfam" id="PF00069">
    <property type="entry name" value="Pkinase"/>
    <property type="match status" value="1"/>
</dbReference>
<dbReference type="PANTHER" id="PTHR24359:SF1">
    <property type="entry name" value="INHIBITOR OF NUCLEAR FACTOR KAPPA-B KINASE EPSILON SUBUNIT HOMOLOG 1-RELATED"/>
    <property type="match status" value="1"/>
</dbReference>
<dbReference type="PROSITE" id="PS50011">
    <property type="entry name" value="PROTEIN_KINASE_DOM"/>
    <property type="match status" value="1"/>
</dbReference>
<accession>A0A8K0KB39</accession>
<dbReference type="EMBL" id="KZ308518">
    <property type="protein sequence ID" value="KAG8230906.1"/>
    <property type="molecule type" value="Genomic_DNA"/>
</dbReference>
<dbReference type="GO" id="GO:0005524">
    <property type="term" value="F:ATP binding"/>
    <property type="evidence" value="ECO:0007669"/>
    <property type="project" value="InterPro"/>
</dbReference>
<dbReference type="GO" id="GO:0004674">
    <property type="term" value="F:protein serine/threonine kinase activity"/>
    <property type="evidence" value="ECO:0007669"/>
    <property type="project" value="TreeGrafter"/>
</dbReference>
<feature type="compositionally biased region" description="Acidic residues" evidence="1">
    <location>
        <begin position="558"/>
        <end position="574"/>
    </location>
</feature>
<dbReference type="SMART" id="SM00220">
    <property type="entry name" value="S_TKc"/>
    <property type="match status" value="1"/>
</dbReference>
<feature type="compositionally biased region" description="Polar residues" evidence="1">
    <location>
        <begin position="593"/>
        <end position="622"/>
    </location>
</feature>
<name>A0A8K0KB39_LADFU</name>
<feature type="region of interest" description="Disordered" evidence="1">
    <location>
        <begin position="557"/>
        <end position="622"/>
    </location>
</feature>
<feature type="domain" description="Protein kinase" evidence="2">
    <location>
        <begin position="122"/>
        <end position="487"/>
    </location>
</feature>
<feature type="compositionally biased region" description="Basic residues" evidence="1">
    <location>
        <begin position="1"/>
        <end position="10"/>
    </location>
</feature>
<comment type="caution">
    <text evidence="3">The sequence shown here is derived from an EMBL/GenBank/DDBJ whole genome shotgun (WGS) entry which is preliminary data.</text>
</comment>
<dbReference type="Gene3D" id="1.10.510.10">
    <property type="entry name" value="Transferase(Phosphotransferase) domain 1"/>
    <property type="match status" value="1"/>
</dbReference>